<dbReference type="OrthoDB" id="16747at2759"/>
<dbReference type="SUPFAM" id="SSF89796">
    <property type="entry name" value="CoA-transferase family III (CaiB/BaiF)"/>
    <property type="match status" value="1"/>
</dbReference>
<name>A0A7R9R2I8_9ACAR</name>
<evidence type="ECO:0000313" key="2">
    <source>
        <dbReference type="EMBL" id="CAD7666407.1"/>
    </source>
</evidence>
<comment type="similarity">
    <text evidence="1">Belongs to the CoA-transferase III family.</text>
</comment>
<dbReference type="InterPro" id="IPR023606">
    <property type="entry name" value="CoA-Trfase_III_dom_1_sf"/>
</dbReference>
<reference evidence="2" key="1">
    <citation type="submission" date="2020-11" db="EMBL/GenBank/DDBJ databases">
        <authorList>
            <person name="Tran Van P."/>
        </authorList>
    </citation>
    <scope>NUCLEOTIDE SEQUENCE</scope>
</reference>
<dbReference type="AlphaFoldDB" id="A0A7R9R2I8"/>
<dbReference type="InterPro" id="IPR003673">
    <property type="entry name" value="CoA-Trfase_fam_III"/>
</dbReference>
<proteinExistence type="inferred from homology"/>
<accession>A0A7R9R2I8</accession>
<dbReference type="EMBL" id="OC968800">
    <property type="protein sequence ID" value="CAD7666407.1"/>
    <property type="molecule type" value="Genomic_DNA"/>
</dbReference>
<dbReference type="Proteomes" id="UP000728032">
    <property type="component" value="Unassembled WGS sequence"/>
</dbReference>
<dbReference type="EMBL" id="CAJPVJ010053975">
    <property type="protein sequence ID" value="CAG2183436.1"/>
    <property type="molecule type" value="Genomic_DNA"/>
</dbReference>
<sequence length="113" mass="12287">MKKLSESADVVIEPFRPGVMEALSLGPKDLMATNEKLIYARMTGYGQSGSLAKRAGHDINYLAIAGILSKLGPKDTPSPPINILGDFAEAVDFFALLVFVWLFSSGLVQEWDK</sequence>
<evidence type="ECO:0000313" key="3">
    <source>
        <dbReference type="Proteomes" id="UP000728032"/>
    </source>
</evidence>
<dbReference type="GO" id="GO:0003824">
    <property type="term" value="F:catalytic activity"/>
    <property type="evidence" value="ECO:0007669"/>
    <property type="project" value="InterPro"/>
</dbReference>
<dbReference type="PANTHER" id="PTHR48228">
    <property type="entry name" value="SUCCINYL-COA--D-CITRAMALATE COA-TRANSFERASE"/>
    <property type="match status" value="1"/>
</dbReference>
<dbReference type="Gene3D" id="3.40.50.10540">
    <property type="entry name" value="Crotonobetainyl-coa:carnitine coa-transferase, domain 1"/>
    <property type="match status" value="1"/>
</dbReference>
<protein>
    <submittedName>
        <fullName evidence="2">Uncharacterized protein</fullName>
    </submittedName>
</protein>
<evidence type="ECO:0000256" key="1">
    <source>
        <dbReference type="ARBA" id="ARBA00008383"/>
    </source>
</evidence>
<dbReference type="PANTHER" id="PTHR48228:SF5">
    <property type="entry name" value="ALPHA-METHYLACYL-COA RACEMASE"/>
    <property type="match status" value="1"/>
</dbReference>
<keyword evidence="3" id="KW-1185">Reference proteome</keyword>
<organism evidence="2">
    <name type="scientific">Oppiella nova</name>
    <dbReference type="NCBI Taxonomy" id="334625"/>
    <lineage>
        <taxon>Eukaryota</taxon>
        <taxon>Metazoa</taxon>
        <taxon>Ecdysozoa</taxon>
        <taxon>Arthropoda</taxon>
        <taxon>Chelicerata</taxon>
        <taxon>Arachnida</taxon>
        <taxon>Acari</taxon>
        <taxon>Acariformes</taxon>
        <taxon>Sarcoptiformes</taxon>
        <taxon>Oribatida</taxon>
        <taxon>Brachypylina</taxon>
        <taxon>Oppioidea</taxon>
        <taxon>Oppiidae</taxon>
        <taxon>Oppiella</taxon>
    </lineage>
</organism>
<gene>
    <name evidence="2" type="ORF">ONB1V03_LOCUS22856</name>
</gene>
<dbReference type="Pfam" id="PF02515">
    <property type="entry name" value="CoA_transf_3"/>
    <property type="match status" value="1"/>
</dbReference>
<dbReference type="InterPro" id="IPR050509">
    <property type="entry name" value="CoA-transferase_III"/>
</dbReference>